<geneLocation type="plasmid" evidence="2 3">
    <name>pBPHY01</name>
</geneLocation>
<accession>B2JW57</accession>
<proteinExistence type="predicted"/>
<dbReference type="AlphaFoldDB" id="B2JW57"/>
<keyword evidence="2" id="KW-0614">Plasmid</keyword>
<evidence type="ECO:0000256" key="1">
    <source>
        <dbReference type="SAM" id="MobiDB-lite"/>
    </source>
</evidence>
<dbReference type="InterPro" id="IPR008727">
    <property type="entry name" value="PAAR_motif"/>
</dbReference>
<dbReference type="KEGG" id="bph:Bphy_6127"/>
<dbReference type="Proteomes" id="UP000001192">
    <property type="component" value="Plasmid pBPHY01"/>
</dbReference>
<dbReference type="Pfam" id="PF05488">
    <property type="entry name" value="PAAR_motif"/>
    <property type="match status" value="1"/>
</dbReference>
<evidence type="ECO:0000313" key="3">
    <source>
        <dbReference type="Proteomes" id="UP000001192"/>
    </source>
</evidence>
<dbReference type="RefSeq" id="WP_012405343.1">
    <property type="nucleotide sequence ID" value="NC_010625.1"/>
</dbReference>
<gene>
    <name evidence="2" type="ordered locus">Bphy_6127</name>
</gene>
<dbReference type="Gene3D" id="2.60.200.60">
    <property type="match status" value="1"/>
</dbReference>
<evidence type="ECO:0000313" key="2">
    <source>
        <dbReference type="EMBL" id="ACC75184.1"/>
    </source>
</evidence>
<feature type="region of interest" description="Disordered" evidence="1">
    <location>
        <begin position="55"/>
        <end position="84"/>
    </location>
</feature>
<reference evidence="3" key="1">
    <citation type="journal article" date="2014" name="Stand. Genomic Sci.">
        <title>Complete genome sequence of Burkholderia phymatum STM815(T), a broad host range and efficient nitrogen-fixing symbiont of Mimosa species.</title>
        <authorList>
            <person name="Moulin L."/>
            <person name="Klonowska A."/>
            <person name="Caroline B."/>
            <person name="Booth K."/>
            <person name="Vriezen J.A."/>
            <person name="Melkonian R."/>
            <person name="James E.K."/>
            <person name="Young J.P."/>
            <person name="Bena G."/>
            <person name="Hauser L."/>
            <person name="Land M."/>
            <person name="Kyrpides N."/>
            <person name="Bruce D."/>
            <person name="Chain P."/>
            <person name="Copeland A."/>
            <person name="Pitluck S."/>
            <person name="Woyke T."/>
            <person name="Lizotte-Waniewski M."/>
            <person name="Bristow J."/>
            <person name="Riley M."/>
        </authorList>
    </citation>
    <scope>NUCLEOTIDE SEQUENCE [LARGE SCALE GENOMIC DNA]</scope>
    <source>
        <strain evidence="3">DSM 17167 / CIP 108236 / LMG 21445 / STM815</strain>
        <plasmid evidence="3">Plasmid pBPHY01</plasmid>
    </source>
</reference>
<protein>
    <submittedName>
        <fullName evidence="2">PAAR repeat-containing protein</fullName>
    </submittedName>
</protein>
<dbReference type="HOGENOM" id="CLU_148568_5_2_4"/>
<dbReference type="CDD" id="cd14743">
    <property type="entry name" value="PAAR_CT_1"/>
    <property type="match status" value="1"/>
</dbReference>
<dbReference type="EMBL" id="CP001045">
    <property type="protein sequence ID" value="ACC75184.1"/>
    <property type="molecule type" value="Genomic_DNA"/>
</dbReference>
<organism evidence="2 3">
    <name type="scientific">Paraburkholderia phymatum (strain DSM 17167 / CIP 108236 / LMG 21445 / STM815)</name>
    <name type="common">Burkholderia phymatum</name>
    <dbReference type="NCBI Taxonomy" id="391038"/>
    <lineage>
        <taxon>Bacteria</taxon>
        <taxon>Pseudomonadati</taxon>
        <taxon>Pseudomonadota</taxon>
        <taxon>Betaproteobacteria</taxon>
        <taxon>Burkholderiales</taxon>
        <taxon>Burkholderiaceae</taxon>
        <taxon>Paraburkholderia</taxon>
    </lineage>
</organism>
<sequence>MRPVVLVGHRHSCPIHGMGTVTNGTSGVTVNGRAVARIGDGTSCGATISTGSASTFGGAGAARKGDTTSHGGTLIDGDDGWLLD</sequence>
<keyword evidence="3" id="KW-1185">Reference proteome</keyword>
<name>B2JW57_PARP8</name>